<dbReference type="AlphaFoldDB" id="A0A0J6IFP3"/>
<dbReference type="PANTHER" id="PTHR34883:SF8">
    <property type="entry name" value="EXTRACELLULAR SERINE-RICH PROTEIN (AFU_ORTHOLOGUE AFUA_6G00670)"/>
    <property type="match status" value="1"/>
</dbReference>
<accession>A0A0J6IFP3</accession>
<feature type="compositionally biased region" description="Low complexity" evidence="1">
    <location>
        <begin position="39"/>
        <end position="61"/>
    </location>
</feature>
<dbReference type="EMBL" id="DS268112">
    <property type="protein sequence ID" value="KMM70602.1"/>
    <property type="molecule type" value="Genomic_DNA"/>
</dbReference>
<gene>
    <name evidence="4" type="ORF">CPAG_06913</name>
</gene>
<keyword evidence="2" id="KW-0812">Transmembrane</keyword>
<dbReference type="Proteomes" id="UP000054567">
    <property type="component" value="Unassembled WGS sequence"/>
</dbReference>
<evidence type="ECO:0000313" key="4">
    <source>
        <dbReference type="EMBL" id="KMM70602.1"/>
    </source>
</evidence>
<dbReference type="OrthoDB" id="2331100at2759"/>
<reference evidence="4 5" key="1">
    <citation type="submission" date="2007-06" db="EMBL/GenBank/DDBJ databases">
        <title>The Genome Sequence of Coccidioides posadasii RMSCC_3488.</title>
        <authorList>
            <consortium name="Coccidioides Genome Resources Consortium"/>
            <consortium name="The Broad Institute Genome Sequencing Platform"/>
            <person name="Henn M.R."/>
            <person name="Sykes S."/>
            <person name="Young S."/>
            <person name="Jaffe D."/>
            <person name="Berlin A."/>
            <person name="Alvarez P."/>
            <person name="Butler J."/>
            <person name="Gnerre S."/>
            <person name="Grabherr M."/>
            <person name="Mauceli E."/>
            <person name="Brockman W."/>
            <person name="Kodira C."/>
            <person name="Alvarado L."/>
            <person name="Zeng Q."/>
            <person name="Crawford M."/>
            <person name="Antoine C."/>
            <person name="Devon K."/>
            <person name="Galgiani J."/>
            <person name="Orsborn K."/>
            <person name="Lewis M.L."/>
            <person name="Nusbaum C."/>
            <person name="Galagan J."/>
            <person name="Birren B."/>
        </authorList>
    </citation>
    <scope>NUCLEOTIDE SEQUENCE [LARGE SCALE GENOMIC DNA]</scope>
    <source>
        <strain evidence="4 5">RMSCC 3488</strain>
    </source>
</reference>
<evidence type="ECO:0000313" key="5">
    <source>
        <dbReference type="Proteomes" id="UP000054567"/>
    </source>
</evidence>
<organism evidence="4 5">
    <name type="scientific">Coccidioides posadasii RMSCC 3488</name>
    <dbReference type="NCBI Taxonomy" id="454284"/>
    <lineage>
        <taxon>Eukaryota</taxon>
        <taxon>Fungi</taxon>
        <taxon>Dikarya</taxon>
        <taxon>Ascomycota</taxon>
        <taxon>Pezizomycotina</taxon>
        <taxon>Eurotiomycetes</taxon>
        <taxon>Eurotiomycetidae</taxon>
        <taxon>Onygenales</taxon>
        <taxon>Onygenaceae</taxon>
        <taxon>Coccidioides</taxon>
    </lineage>
</organism>
<evidence type="ECO:0008006" key="6">
    <source>
        <dbReference type="Google" id="ProtNLM"/>
    </source>
</evidence>
<name>A0A0J6IFP3_COCPO</name>
<dbReference type="CDD" id="cd00920">
    <property type="entry name" value="Cupredoxin"/>
    <property type="match status" value="1"/>
</dbReference>
<feature type="region of interest" description="Disordered" evidence="1">
    <location>
        <begin position="27"/>
        <end position="61"/>
    </location>
</feature>
<keyword evidence="2" id="KW-1133">Transmembrane helix</keyword>
<feature type="compositionally biased region" description="Low complexity" evidence="1">
    <location>
        <begin position="204"/>
        <end position="213"/>
    </location>
</feature>
<dbReference type="VEuPathDB" id="FungiDB:CPAG_06913"/>
<proteinExistence type="predicted"/>
<dbReference type="SUPFAM" id="SSF49503">
    <property type="entry name" value="Cupredoxins"/>
    <property type="match status" value="1"/>
</dbReference>
<reference evidence="5" key="2">
    <citation type="journal article" date="2009" name="Genome Res.">
        <title>Comparative genomic analyses of the human fungal pathogens Coccidioides and their relatives.</title>
        <authorList>
            <person name="Sharpton T.J."/>
            <person name="Stajich J.E."/>
            <person name="Rounsley S.D."/>
            <person name="Gardner M.J."/>
            <person name="Wortman J.R."/>
            <person name="Jordar V.S."/>
            <person name="Maiti R."/>
            <person name="Kodira C.D."/>
            <person name="Neafsey D.E."/>
            <person name="Zeng Q."/>
            <person name="Hung C.-Y."/>
            <person name="McMahan C."/>
            <person name="Muszewska A."/>
            <person name="Grynberg M."/>
            <person name="Mandel M.A."/>
            <person name="Kellner E.M."/>
            <person name="Barker B.M."/>
            <person name="Galgiani J.N."/>
            <person name="Orbach M.J."/>
            <person name="Kirkland T.N."/>
            <person name="Cole G.T."/>
            <person name="Henn M.R."/>
            <person name="Birren B.W."/>
            <person name="Taylor J.W."/>
        </authorList>
    </citation>
    <scope>NUCLEOTIDE SEQUENCE [LARGE SCALE GENOMIC DNA]</scope>
    <source>
        <strain evidence="5">RMSCC 3488</strain>
    </source>
</reference>
<reference evidence="5" key="3">
    <citation type="journal article" date="2010" name="Genome Res.">
        <title>Population genomic sequencing of Coccidioides fungi reveals recent hybridization and transposon control.</title>
        <authorList>
            <person name="Neafsey D.E."/>
            <person name="Barker B.M."/>
            <person name="Sharpton T.J."/>
            <person name="Stajich J.E."/>
            <person name="Park D.J."/>
            <person name="Whiston E."/>
            <person name="Hung C.-Y."/>
            <person name="McMahan C."/>
            <person name="White J."/>
            <person name="Sykes S."/>
            <person name="Heiman D."/>
            <person name="Young S."/>
            <person name="Zeng Q."/>
            <person name="Abouelleil A."/>
            <person name="Aftuck L."/>
            <person name="Bessette D."/>
            <person name="Brown A."/>
            <person name="FitzGerald M."/>
            <person name="Lui A."/>
            <person name="Macdonald J.P."/>
            <person name="Priest M."/>
            <person name="Orbach M.J."/>
            <person name="Galgiani J.N."/>
            <person name="Kirkland T.N."/>
            <person name="Cole G.T."/>
            <person name="Birren B.W."/>
            <person name="Henn M.R."/>
            <person name="Taylor J.W."/>
            <person name="Rounsley S.D."/>
        </authorList>
    </citation>
    <scope>NUCLEOTIDE SEQUENCE [LARGE SCALE GENOMIC DNA]</scope>
    <source>
        <strain evidence="5">RMSCC 3488</strain>
    </source>
</reference>
<feature type="transmembrane region" description="Helical" evidence="2">
    <location>
        <begin position="219"/>
        <end position="241"/>
    </location>
</feature>
<evidence type="ECO:0000256" key="3">
    <source>
        <dbReference type="SAM" id="SignalP"/>
    </source>
</evidence>
<keyword evidence="2" id="KW-0472">Membrane</keyword>
<keyword evidence="3" id="KW-0732">Signal</keyword>
<feature type="chain" id="PRO_5005274395" description="Extracellular serine-rich protein" evidence="3">
    <location>
        <begin position="25"/>
        <end position="367"/>
    </location>
</feature>
<dbReference type="InterPro" id="IPR008972">
    <property type="entry name" value="Cupredoxin"/>
</dbReference>
<dbReference type="CDD" id="cd12087">
    <property type="entry name" value="TM_EGFR-like"/>
    <property type="match status" value="1"/>
</dbReference>
<evidence type="ECO:0000256" key="1">
    <source>
        <dbReference type="SAM" id="MobiDB-lite"/>
    </source>
</evidence>
<protein>
    <recommendedName>
        <fullName evidence="6">Extracellular serine-rich protein</fullName>
    </recommendedName>
</protein>
<dbReference type="Gene3D" id="2.60.40.420">
    <property type="entry name" value="Cupredoxins - blue copper proteins"/>
    <property type="match status" value="1"/>
</dbReference>
<feature type="region of interest" description="Disordered" evidence="1">
    <location>
        <begin position="193"/>
        <end position="215"/>
    </location>
</feature>
<evidence type="ECO:0000256" key="2">
    <source>
        <dbReference type="SAM" id="Phobius"/>
    </source>
</evidence>
<dbReference type="PANTHER" id="PTHR34883">
    <property type="entry name" value="SERINE-RICH PROTEIN, PUTATIVE-RELATED-RELATED"/>
    <property type="match status" value="1"/>
</dbReference>
<sequence length="367" mass="39988">MLHHLVTRLALLPVALQMVVLTTAQSTTDSDSESEITPTRSSQFSSTTATRTSTNTGRATHTVKVGAKEDPHQYIPHTIKADVGDVIEFEFYPRNHSVVQADYLAPCVPATGRYFYSGIFNSFDEEDGMLVGKPPTWKLTVNDTKPTFFYCTAIDSCIVNGMVGVINPNESMTWDAQYAKALKYPYMLVPGQAPPAEGSDRSEPSSSPSSSSSGLGRGAIAGIVIGSIAAISILAALFFVLGRNRVYRKWLNSEEESNDRTRRWAMSGGDWSMAGRSEKDGVTMGSHPGHTSMMSPDMSHVGGPYSPPLQSRSPPPAHRSWDGLGQYHTPIMQDERPPELSSAAGVQLVELEATPQRHPSKGRHQIY</sequence>
<dbReference type="InterPro" id="IPR052953">
    <property type="entry name" value="Ser-rich/MCO-related"/>
</dbReference>
<feature type="signal peptide" evidence="3">
    <location>
        <begin position="1"/>
        <end position="24"/>
    </location>
</feature>